<dbReference type="Pfam" id="PF05257">
    <property type="entry name" value="CHAP"/>
    <property type="match status" value="1"/>
</dbReference>
<accession>A0ABC9TK18</accession>
<feature type="domain" description="Peptidase C51" evidence="1">
    <location>
        <begin position="201"/>
        <end position="340"/>
    </location>
</feature>
<name>A0ABC9TK18_ENTFL</name>
<dbReference type="Proteomes" id="UP000015750">
    <property type="component" value="Unassembled WGS sequence"/>
</dbReference>
<dbReference type="Pfam" id="PF18013">
    <property type="entry name" value="Phage_lysozyme2"/>
    <property type="match status" value="1"/>
</dbReference>
<sequence length="342" mass="37414">MKRLIQLFVVGSFLFVLPFVLFLGVFSTQGGDSTEFQPATPQEKVALDVSNFVTGQGGTLEFASSLIGNMEHESGLNPARIQSDLVFNPVLAYNPSIGGYALGLPQMDGVRRVNMLNLAKKQKKEWQDVSLQLEYIWNHDGSDSELLKRMSKSKDVNTLAVDILKYWERAGTKDDPVEQIGRKTSANNWYKRLSTGSLGTGSANVGGGKIDVLEKVLGQTINGGQCYGGTAYYVEKLGGPTLMGSGHMFASQIGEDYEWSKFGWTVIKNPKYSDVKAGDVINFGQGGVATSIYGHTGIIASVEGNGKYTTYEQNSEQGQIVAKYMRQWGKDFPITTSVVRKN</sequence>
<gene>
    <name evidence="2" type="ORF">D358_01188</name>
</gene>
<comment type="caution">
    <text evidence="2">The sequence shown here is derived from an EMBL/GenBank/DDBJ whole genome shotgun (WGS) entry which is preliminary data.</text>
</comment>
<dbReference type="PROSITE" id="PS50911">
    <property type="entry name" value="CHAP"/>
    <property type="match status" value="1"/>
</dbReference>
<dbReference type="SUPFAM" id="SSF54001">
    <property type="entry name" value="Cysteine proteinases"/>
    <property type="match status" value="1"/>
</dbReference>
<dbReference type="InterPro" id="IPR038765">
    <property type="entry name" value="Papain-like_cys_pep_sf"/>
</dbReference>
<protein>
    <submittedName>
        <fullName evidence="2">CHAP domain protein</fullName>
    </submittedName>
</protein>
<evidence type="ECO:0000313" key="2">
    <source>
        <dbReference type="EMBL" id="EPI09443.1"/>
    </source>
</evidence>
<reference evidence="2 3" key="1">
    <citation type="submission" date="2013-06" db="EMBL/GenBank/DDBJ databases">
        <authorList>
            <person name="Weinstock G."/>
            <person name="Sodergren E."/>
            <person name="Lobos E.A."/>
            <person name="Fulton L."/>
            <person name="Fulton R."/>
            <person name="Courtney L."/>
            <person name="Fronick C."/>
            <person name="O'Laughlin M."/>
            <person name="Godfrey J."/>
            <person name="Wilson R.M."/>
            <person name="Miner T."/>
            <person name="Farmer C."/>
            <person name="Delehaunty K."/>
            <person name="Cordes M."/>
            <person name="Minx P."/>
            <person name="Tomlinson C."/>
            <person name="Chen J."/>
            <person name="Wollam A."/>
            <person name="Pepin K.H."/>
            <person name="Bhonagiri V."/>
            <person name="Zhang X."/>
            <person name="Warren W."/>
            <person name="Mitreva M."/>
            <person name="Mardis E.R."/>
            <person name="Wilson R.K."/>
        </authorList>
    </citation>
    <scope>NUCLEOTIDE SEQUENCE [LARGE SCALE GENOMIC DNA]</scope>
    <source>
        <strain evidence="2 3">RP2S-4</strain>
    </source>
</reference>
<organism evidence="2 3">
    <name type="scientific">Enterococcus faecalis RP2S-4</name>
    <dbReference type="NCBI Taxonomy" id="1244145"/>
    <lineage>
        <taxon>Bacteria</taxon>
        <taxon>Bacillati</taxon>
        <taxon>Bacillota</taxon>
        <taxon>Bacilli</taxon>
        <taxon>Lactobacillales</taxon>
        <taxon>Enterococcaceae</taxon>
        <taxon>Enterococcus</taxon>
    </lineage>
</organism>
<dbReference type="InterPro" id="IPR041219">
    <property type="entry name" value="Phage_lysozyme2"/>
</dbReference>
<dbReference type="AlphaFoldDB" id="A0ABC9TK18"/>
<dbReference type="InterPro" id="IPR007921">
    <property type="entry name" value="CHAP_dom"/>
</dbReference>
<evidence type="ECO:0000313" key="3">
    <source>
        <dbReference type="Proteomes" id="UP000015750"/>
    </source>
</evidence>
<dbReference type="RefSeq" id="WP_016627230.1">
    <property type="nucleotide sequence ID" value="NZ_KE351861.1"/>
</dbReference>
<dbReference type="Gene3D" id="3.90.1720.60">
    <property type="match status" value="1"/>
</dbReference>
<evidence type="ECO:0000259" key="1">
    <source>
        <dbReference type="PROSITE" id="PS50911"/>
    </source>
</evidence>
<dbReference type="EMBL" id="ATIR01000031">
    <property type="protein sequence ID" value="EPI09443.1"/>
    <property type="molecule type" value="Genomic_DNA"/>
</dbReference>
<proteinExistence type="predicted"/>